<dbReference type="EMBL" id="HBEM01029827">
    <property type="protein sequence ID" value="CAD8461373.1"/>
    <property type="molecule type" value="Transcribed_RNA"/>
</dbReference>
<protein>
    <submittedName>
        <fullName evidence="2">Uncharacterized protein</fullName>
    </submittedName>
</protein>
<evidence type="ECO:0000256" key="1">
    <source>
        <dbReference type="SAM" id="MobiDB-lite"/>
    </source>
</evidence>
<gene>
    <name evidence="2" type="ORF">LAMO00422_LOCUS20333</name>
</gene>
<reference evidence="2" key="1">
    <citation type="submission" date="2021-01" db="EMBL/GenBank/DDBJ databases">
        <authorList>
            <person name="Corre E."/>
            <person name="Pelletier E."/>
            <person name="Niang G."/>
            <person name="Scheremetjew M."/>
            <person name="Finn R."/>
            <person name="Kale V."/>
            <person name="Holt S."/>
            <person name="Cochrane G."/>
            <person name="Meng A."/>
            <person name="Brown T."/>
            <person name="Cohen L."/>
        </authorList>
    </citation>
    <scope>NUCLEOTIDE SEQUENCE</scope>
    <source>
        <strain evidence="2">CCMP2058</strain>
    </source>
</reference>
<sequence length="211" mass="23622">MTSGDGIRVFSKRGDFYSALEPLFVQRCFSAPSYPISKRFPPTPKQLKRFFPECSGAKVTRIQSNVGKPRGSLKSHSCKSSPVAGRGKNGLGPVSRRRRGIAYDHSRSYSSRSLSVSDSEVAPLKKIWNIEPNGSSTRPYFSSIRFRSGSAPDLWNEIHESQRRMRRTSEPSAKHKVMIHQAKELLQISATTAKTVSEPRDVNIRNGLTRI</sequence>
<name>A0A7S0H5A4_9EUKA</name>
<proteinExistence type="predicted"/>
<organism evidence="2">
    <name type="scientific">Amorphochlora amoebiformis</name>
    <dbReference type="NCBI Taxonomy" id="1561963"/>
    <lineage>
        <taxon>Eukaryota</taxon>
        <taxon>Sar</taxon>
        <taxon>Rhizaria</taxon>
        <taxon>Cercozoa</taxon>
        <taxon>Chlorarachniophyceae</taxon>
        <taxon>Amorphochlora</taxon>
    </lineage>
</organism>
<feature type="region of interest" description="Disordered" evidence="1">
    <location>
        <begin position="65"/>
        <end position="103"/>
    </location>
</feature>
<evidence type="ECO:0000313" key="2">
    <source>
        <dbReference type="EMBL" id="CAD8461373.1"/>
    </source>
</evidence>
<accession>A0A7S0H5A4</accession>
<dbReference type="AlphaFoldDB" id="A0A7S0H5A4"/>